<accession>A0A420DV50</accession>
<dbReference type="SUPFAM" id="SSF82171">
    <property type="entry name" value="DPP6 N-terminal domain-like"/>
    <property type="match status" value="1"/>
</dbReference>
<feature type="chain" id="PRO_5019301191" evidence="1">
    <location>
        <begin position="19"/>
        <end position="308"/>
    </location>
</feature>
<keyword evidence="3" id="KW-1185">Reference proteome</keyword>
<organism evidence="2 3">
    <name type="scientific">Ichthyenterobacterium magnum</name>
    <dbReference type="NCBI Taxonomy" id="1230530"/>
    <lineage>
        <taxon>Bacteria</taxon>
        <taxon>Pseudomonadati</taxon>
        <taxon>Bacteroidota</taxon>
        <taxon>Flavobacteriia</taxon>
        <taxon>Flavobacteriales</taxon>
        <taxon>Flavobacteriaceae</taxon>
        <taxon>Ichthyenterobacterium</taxon>
    </lineage>
</organism>
<comment type="caution">
    <text evidence="2">The sequence shown here is derived from an EMBL/GenBank/DDBJ whole genome shotgun (WGS) entry which is preliminary data.</text>
</comment>
<dbReference type="Pfam" id="PF07676">
    <property type="entry name" value="PD40"/>
    <property type="match status" value="1"/>
</dbReference>
<proteinExistence type="predicted"/>
<dbReference type="AlphaFoldDB" id="A0A420DV50"/>
<name>A0A420DV50_9FLAO</name>
<dbReference type="EMBL" id="RAQJ01000001">
    <property type="protein sequence ID" value="RKE98030.1"/>
    <property type="molecule type" value="Genomic_DNA"/>
</dbReference>
<evidence type="ECO:0000256" key="1">
    <source>
        <dbReference type="SAM" id="SignalP"/>
    </source>
</evidence>
<keyword evidence="1" id="KW-0732">Signal</keyword>
<dbReference type="RefSeq" id="WP_120199260.1">
    <property type="nucleotide sequence ID" value="NZ_RAQJ01000001.1"/>
</dbReference>
<feature type="signal peptide" evidence="1">
    <location>
        <begin position="1"/>
        <end position="18"/>
    </location>
</feature>
<dbReference type="Gene3D" id="2.120.10.30">
    <property type="entry name" value="TolB, C-terminal domain"/>
    <property type="match status" value="1"/>
</dbReference>
<gene>
    <name evidence="2" type="ORF">BXY80_0095</name>
</gene>
<reference evidence="2 3" key="1">
    <citation type="submission" date="2018-09" db="EMBL/GenBank/DDBJ databases">
        <title>Genomic Encyclopedia of Archaeal and Bacterial Type Strains, Phase II (KMG-II): from individual species to whole genera.</title>
        <authorList>
            <person name="Goeker M."/>
        </authorList>
    </citation>
    <scope>NUCLEOTIDE SEQUENCE [LARGE SCALE GENOMIC DNA]</scope>
    <source>
        <strain evidence="2 3">DSM 26283</strain>
    </source>
</reference>
<evidence type="ECO:0000313" key="2">
    <source>
        <dbReference type="EMBL" id="RKE98030.1"/>
    </source>
</evidence>
<dbReference type="InterPro" id="IPR011659">
    <property type="entry name" value="WD40"/>
</dbReference>
<evidence type="ECO:0000313" key="3">
    <source>
        <dbReference type="Proteomes" id="UP000284892"/>
    </source>
</evidence>
<dbReference type="OrthoDB" id="8432779at2"/>
<dbReference type="Proteomes" id="UP000284892">
    <property type="component" value="Unassembled WGS sequence"/>
</dbReference>
<sequence>MKQFILYFIFIVSFFSFAQPKEVPTPFLENVVKQFPNVRDIALTKNQDEVVFSAQSFMGDMSALIACKRVNGIWQAPELISFSGQYFDIEPFFSKDGLKLFFASNRPIDASSNETKDFDIWYVTRKSKLDDWSKPINLGAPINTTMDEFYPVITDSKNIYFTLDNPKLKQKDNIYVSEYINGSYTNPKSLGNEINSDGYEFNAFVAPDETFIIYTCYNRKDGLGSGDLYLSKKQDDRTWSVATNMGEKINSNKMDYCPFVDITSNTLYFTSKRLGNHTKLNSKSIEDLQSIFNQYNNGLSRLYKVKLD</sequence>
<dbReference type="InterPro" id="IPR011042">
    <property type="entry name" value="6-blade_b-propeller_TolB-like"/>
</dbReference>
<protein>
    <submittedName>
        <fullName evidence="2">WD40 repeat protein</fullName>
    </submittedName>
</protein>